<name>A0AA37RZJ7_9GAMM</name>
<organism evidence="2 3">
    <name type="scientific">Paraferrimonas sedimenticola</name>
    <dbReference type="NCBI Taxonomy" id="375674"/>
    <lineage>
        <taxon>Bacteria</taxon>
        <taxon>Pseudomonadati</taxon>
        <taxon>Pseudomonadota</taxon>
        <taxon>Gammaproteobacteria</taxon>
        <taxon>Alteromonadales</taxon>
        <taxon>Ferrimonadaceae</taxon>
        <taxon>Paraferrimonas</taxon>
    </lineage>
</organism>
<keyword evidence="1" id="KW-1133">Transmembrane helix</keyword>
<proteinExistence type="predicted"/>
<protein>
    <submittedName>
        <fullName evidence="2">Uncharacterized protein</fullName>
    </submittedName>
</protein>
<evidence type="ECO:0000313" key="3">
    <source>
        <dbReference type="Proteomes" id="UP001161422"/>
    </source>
</evidence>
<keyword evidence="1" id="KW-0472">Membrane</keyword>
<dbReference type="EMBL" id="BSNC01000016">
    <property type="protein sequence ID" value="GLP98093.1"/>
    <property type="molecule type" value="Genomic_DNA"/>
</dbReference>
<feature type="transmembrane region" description="Helical" evidence="1">
    <location>
        <begin position="45"/>
        <end position="65"/>
    </location>
</feature>
<reference evidence="2" key="2">
    <citation type="submission" date="2023-01" db="EMBL/GenBank/DDBJ databases">
        <title>Draft genome sequence of Paraferrimonas sedimenticola strain NBRC 101628.</title>
        <authorList>
            <person name="Sun Q."/>
            <person name="Mori K."/>
        </authorList>
    </citation>
    <scope>NUCLEOTIDE SEQUENCE</scope>
    <source>
        <strain evidence="2">NBRC 101628</strain>
    </source>
</reference>
<reference evidence="2" key="1">
    <citation type="journal article" date="2014" name="Int. J. Syst. Evol. Microbiol.">
        <title>Complete genome sequence of Corynebacterium casei LMG S-19264T (=DSM 44701T), isolated from a smear-ripened cheese.</title>
        <authorList>
            <consortium name="US DOE Joint Genome Institute (JGI-PGF)"/>
            <person name="Walter F."/>
            <person name="Albersmeier A."/>
            <person name="Kalinowski J."/>
            <person name="Ruckert C."/>
        </authorList>
    </citation>
    <scope>NUCLEOTIDE SEQUENCE</scope>
    <source>
        <strain evidence="2">NBRC 101628</strain>
    </source>
</reference>
<evidence type="ECO:0000313" key="2">
    <source>
        <dbReference type="EMBL" id="GLP98093.1"/>
    </source>
</evidence>
<dbReference type="AlphaFoldDB" id="A0AA37RZJ7"/>
<feature type="transmembrane region" description="Helical" evidence="1">
    <location>
        <begin position="100"/>
        <end position="119"/>
    </location>
</feature>
<dbReference type="Proteomes" id="UP001161422">
    <property type="component" value="Unassembled WGS sequence"/>
</dbReference>
<keyword evidence="3" id="KW-1185">Reference proteome</keyword>
<accession>A0AA37RZJ7</accession>
<feature type="transmembrane region" description="Helical" evidence="1">
    <location>
        <begin position="77"/>
        <end position="94"/>
    </location>
</feature>
<keyword evidence="1" id="KW-0812">Transmembrane</keyword>
<sequence length="127" mass="14031">MSKEKKKNNTWWAALLIIFSRIFFLGGLIPIFQFVQGAEENLLRAGLLILSGVVTAIVGFSLVGASKTAWLQLPHQTLAILGVTLFIYGGIEIYDGNGSATLWILVLLGPIFVLSWMYCSKHNIYKA</sequence>
<gene>
    <name evidence="2" type="ORF">GCM10007895_34000</name>
</gene>
<feature type="transmembrane region" description="Helical" evidence="1">
    <location>
        <begin position="12"/>
        <end position="33"/>
    </location>
</feature>
<comment type="caution">
    <text evidence="2">The sequence shown here is derived from an EMBL/GenBank/DDBJ whole genome shotgun (WGS) entry which is preliminary data.</text>
</comment>
<evidence type="ECO:0000256" key="1">
    <source>
        <dbReference type="SAM" id="Phobius"/>
    </source>
</evidence>
<dbReference type="RefSeq" id="WP_284347757.1">
    <property type="nucleotide sequence ID" value="NZ_BSNC01000016.1"/>
</dbReference>